<gene>
    <name evidence="2" type="ORF">XELAEV_18026162mg</name>
</gene>
<evidence type="ECO:0000313" key="3">
    <source>
        <dbReference type="Proteomes" id="UP000694892"/>
    </source>
</evidence>
<protein>
    <submittedName>
        <fullName evidence="2">Uncharacterized protein</fullName>
    </submittedName>
</protein>
<accession>A0A974CV45</accession>
<evidence type="ECO:0000313" key="2">
    <source>
        <dbReference type="EMBL" id="OCT79350.1"/>
    </source>
</evidence>
<proteinExistence type="predicted"/>
<sequence>MLYIIQPSPFISSLSSNSKVTSDTSMTRPRSSMDKNIRNALIPPKGTNPKIREPFGLSLLFQLSKLIFYYTHSHNLFWKGSFVSSFLFVQNKHPLN</sequence>
<feature type="region of interest" description="Disordered" evidence="1">
    <location>
        <begin position="12"/>
        <end position="33"/>
    </location>
</feature>
<name>A0A974CV45_XENLA</name>
<feature type="compositionally biased region" description="Polar residues" evidence="1">
    <location>
        <begin position="19"/>
        <end position="30"/>
    </location>
</feature>
<dbReference type="EMBL" id="CM004474">
    <property type="protein sequence ID" value="OCT79350.1"/>
    <property type="molecule type" value="Genomic_DNA"/>
</dbReference>
<organism evidence="2 3">
    <name type="scientific">Xenopus laevis</name>
    <name type="common">African clawed frog</name>
    <dbReference type="NCBI Taxonomy" id="8355"/>
    <lineage>
        <taxon>Eukaryota</taxon>
        <taxon>Metazoa</taxon>
        <taxon>Chordata</taxon>
        <taxon>Craniata</taxon>
        <taxon>Vertebrata</taxon>
        <taxon>Euteleostomi</taxon>
        <taxon>Amphibia</taxon>
        <taxon>Batrachia</taxon>
        <taxon>Anura</taxon>
        <taxon>Pipoidea</taxon>
        <taxon>Pipidae</taxon>
        <taxon>Xenopodinae</taxon>
        <taxon>Xenopus</taxon>
        <taxon>Xenopus</taxon>
    </lineage>
</organism>
<evidence type="ECO:0000256" key="1">
    <source>
        <dbReference type="SAM" id="MobiDB-lite"/>
    </source>
</evidence>
<reference evidence="3" key="1">
    <citation type="journal article" date="2016" name="Nature">
        <title>Genome evolution in the allotetraploid frog Xenopus laevis.</title>
        <authorList>
            <person name="Session A.M."/>
            <person name="Uno Y."/>
            <person name="Kwon T."/>
            <person name="Chapman J.A."/>
            <person name="Toyoda A."/>
            <person name="Takahashi S."/>
            <person name="Fukui A."/>
            <person name="Hikosaka A."/>
            <person name="Suzuki A."/>
            <person name="Kondo M."/>
            <person name="van Heeringen S.J."/>
            <person name="Quigley I."/>
            <person name="Heinz S."/>
            <person name="Ogino H."/>
            <person name="Ochi H."/>
            <person name="Hellsten U."/>
            <person name="Lyons J.B."/>
            <person name="Simakov O."/>
            <person name="Putnam N."/>
            <person name="Stites J."/>
            <person name="Kuroki Y."/>
            <person name="Tanaka T."/>
            <person name="Michiue T."/>
            <person name="Watanabe M."/>
            <person name="Bogdanovic O."/>
            <person name="Lister R."/>
            <person name="Georgiou G."/>
            <person name="Paranjpe S.S."/>
            <person name="van Kruijsbergen I."/>
            <person name="Shu S."/>
            <person name="Carlson J."/>
            <person name="Kinoshita T."/>
            <person name="Ohta Y."/>
            <person name="Mawaribuchi S."/>
            <person name="Jenkins J."/>
            <person name="Grimwood J."/>
            <person name="Schmutz J."/>
            <person name="Mitros T."/>
            <person name="Mozaffari S.V."/>
            <person name="Suzuki Y."/>
            <person name="Haramoto Y."/>
            <person name="Yamamoto T.S."/>
            <person name="Takagi C."/>
            <person name="Heald R."/>
            <person name="Miller K."/>
            <person name="Haudenschild C."/>
            <person name="Kitzman J."/>
            <person name="Nakayama T."/>
            <person name="Izutsu Y."/>
            <person name="Robert J."/>
            <person name="Fortriede J."/>
            <person name="Burns K."/>
            <person name="Lotay V."/>
            <person name="Karimi K."/>
            <person name="Yasuoka Y."/>
            <person name="Dichmann D.S."/>
            <person name="Flajnik M.F."/>
            <person name="Houston D.W."/>
            <person name="Shendure J."/>
            <person name="DuPasquier L."/>
            <person name="Vize P.D."/>
            <person name="Zorn A.M."/>
            <person name="Ito M."/>
            <person name="Marcotte E.M."/>
            <person name="Wallingford J.B."/>
            <person name="Ito Y."/>
            <person name="Asashima M."/>
            <person name="Ueno N."/>
            <person name="Matsuda Y."/>
            <person name="Veenstra G.J."/>
            <person name="Fujiyama A."/>
            <person name="Harland R.M."/>
            <person name="Taira M."/>
            <person name="Rokhsar D.S."/>
        </authorList>
    </citation>
    <scope>NUCLEOTIDE SEQUENCE [LARGE SCALE GENOMIC DNA]</scope>
    <source>
        <strain evidence="3">J</strain>
    </source>
</reference>
<dbReference type="Proteomes" id="UP000694892">
    <property type="component" value="Chromosome 5L"/>
</dbReference>
<dbReference type="AlphaFoldDB" id="A0A974CV45"/>